<keyword evidence="3" id="KW-1133">Transmembrane helix</keyword>
<dbReference type="InterPro" id="IPR003018">
    <property type="entry name" value="GAF"/>
</dbReference>
<dbReference type="PROSITE" id="PS50921">
    <property type="entry name" value="ANTAR"/>
    <property type="match status" value="1"/>
</dbReference>
<feature type="transmembrane region" description="Helical" evidence="3">
    <location>
        <begin position="33"/>
        <end position="55"/>
    </location>
</feature>
<dbReference type="PIRSF" id="PIRSF036625">
    <property type="entry name" value="GAF_ANTAR"/>
    <property type="match status" value="1"/>
</dbReference>
<dbReference type="InterPro" id="IPR012074">
    <property type="entry name" value="GAF_ANTAR"/>
</dbReference>
<evidence type="ECO:0000259" key="4">
    <source>
        <dbReference type="PROSITE" id="PS50921"/>
    </source>
</evidence>
<evidence type="ECO:0000256" key="3">
    <source>
        <dbReference type="SAM" id="Phobius"/>
    </source>
</evidence>
<evidence type="ECO:0000313" key="6">
    <source>
        <dbReference type="Proteomes" id="UP000624325"/>
    </source>
</evidence>
<proteinExistence type="predicted"/>
<keyword evidence="6" id="KW-1185">Reference proteome</keyword>
<feature type="domain" description="ANTAR" evidence="4">
    <location>
        <begin position="173"/>
        <end position="234"/>
    </location>
</feature>
<dbReference type="Gene3D" id="3.30.450.40">
    <property type="match status" value="1"/>
</dbReference>
<keyword evidence="3" id="KW-0472">Membrane</keyword>
<dbReference type="Gene3D" id="1.10.10.10">
    <property type="entry name" value="Winged helix-like DNA-binding domain superfamily/Winged helix DNA-binding domain"/>
    <property type="match status" value="1"/>
</dbReference>
<evidence type="ECO:0000256" key="2">
    <source>
        <dbReference type="ARBA" id="ARBA00023163"/>
    </source>
</evidence>
<protein>
    <submittedName>
        <fullName evidence="5">Transcriptional regulator</fullName>
    </submittedName>
</protein>
<dbReference type="Pfam" id="PF01590">
    <property type="entry name" value="GAF"/>
    <property type="match status" value="1"/>
</dbReference>
<evidence type="ECO:0000256" key="1">
    <source>
        <dbReference type="ARBA" id="ARBA00023015"/>
    </source>
</evidence>
<dbReference type="EMBL" id="BONC01000004">
    <property type="protein sequence ID" value="GIF54910.1"/>
    <property type="molecule type" value="Genomic_DNA"/>
</dbReference>
<gene>
    <name evidence="5" type="ORF">Air01nite_10050</name>
</gene>
<dbReference type="SMART" id="SM00065">
    <property type="entry name" value="GAF"/>
    <property type="match status" value="1"/>
</dbReference>
<reference evidence="5 6" key="1">
    <citation type="submission" date="2021-01" db="EMBL/GenBank/DDBJ databases">
        <title>Whole genome shotgun sequence of Asanoa iriomotensis NBRC 100142.</title>
        <authorList>
            <person name="Komaki H."/>
            <person name="Tamura T."/>
        </authorList>
    </citation>
    <scope>NUCLEOTIDE SEQUENCE [LARGE SCALE GENOMIC DNA]</scope>
    <source>
        <strain evidence="5 6">NBRC 100142</strain>
    </source>
</reference>
<dbReference type="Pfam" id="PF03861">
    <property type="entry name" value="ANTAR"/>
    <property type="match status" value="1"/>
</dbReference>
<dbReference type="SMART" id="SM01012">
    <property type="entry name" value="ANTAR"/>
    <property type="match status" value="1"/>
</dbReference>
<dbReference type="InterPro" id="IPR036388">
    <property type="entry name" value="WH-like_DNA-bd_sf"/>
</dbReference>
<comment type="caution">
    <text evidence="5">The sequence shown here is derived from an EMBL/GenBank/DDBJ whole genome shotgun (WGS) entry which is preliminary data.</text>
</comment>
<keyword evidence="1" id="KW-0805">Transcription regulation</keyword>
<sequence>MTTPAPSRSAEAREAQMFLVELVDTVDGNFDEFLSAFVAGCVAVLDVTAVGVLLADRDGRLEAAAHEGEPAGLLAGIELADGDGPGVVCHAAGVPASYPTNSALAVRWPGLARAADQAGIAALYTLPMRRRDRTVGVLTLLGNREYHLRDDTLQLAQALTEAATVGLLNQRTIQQHRRTATQLRTALSSRIVIEQAKGVLAGRLRITVDAAFVLLRAHARSNNRNLHEVAAEVAKGDLTIS</sequence>
<evidence type="ECO:0000313" key="5">
    <source>
        <dbReference type="EMBL" id="GIF54910.1"/>
    </source>
</evidence>
<name>A0ABQ4BXW8_9ACTN</name>
<accession>A0ABQ4BXW8</accession>
<keyword evidence="3" id="KW-0812">Transmembrane</keyword>
<keyword evidence="2" id="KW-0804">Transcription</keyword>
<dbReference type="Proteomes" id="UP000624325">
    <property type="component" value="Unassembled WGS sequence"/>
</dbReference>
<organism evidence="5 6">
    <name type="scientific">Asanoa iriomotensis</name>
    <dbReference type="NCBI Taxonomy" id="234613"/>
    <lineage>
        <taxon>Bacteria</taxon>
        <taxon>Bacillati</taxon>
        <taxon>Actinomycetota</taxon>
        <taxon>Actinomycetes</taxon>
        <taxon>Micromonosporales</taxon>
        <taxon>Micromonosporaceae</taxon>
        <taxon>Asanoa</taxon>
    </lineage>
</organism>
<dbReference type="InterPro" id="IPR029016">
    <property type="entry name" value="GAF-like_dom_sf"/>
</dbReference>
<dbReference type="SUPFAM" id="SSF55781">
    <property type="entry name" value="GAF domain-like"/>
    <property type="match status" value="1"/>
</dbReference>
<dbReference type="InterPro" id="IPR005561">
    <property type="entry name" value="ANTAR"/>
</dbReference>